<proteinExistence type="predicted"/>
<reference evidence="1 2" key="1">
    <citation type="submission" date="2023-07" db="EMBL/GenBank/DDBJ databases">
        <title>Sorghum-associated microbial communities from plants grown in Nebraska, USA.</title>
        <authorList>
            <person name="Schachtman D."/>
        </authorList>
    </citation>
    <scope>NUCLEOTIDE SEQUENCE [LARGE SCALE GENOMIC DNA]</scope>
    <source>
        <strain evidence="1 2">DS2154</strain>
    </source>
</reference>
<keyword evidence="2" id="KW-1185">Reference proteome</keyword>
<comment type="caution">
    <text evidence="1">The sequence shown here is derived from an EMBL/GenBank/DDBJ whole genome shotgun (WGS) entry which is preliminary data.</text>
</comment>
<organism evidence="1 2">
    <name type="scientific">Caulobacter rhizosphaerae</name>
    <dbReference type="NCBI Taxonomy" id="2010972"/>
    <lineage>
        <taxon>Bacteria</taxon>
        <taxon>Pseudomonadati</taxon>
        <taxon>Pseudomonadota</taxon>
        <taxon>Alphaproteobacteria</taxon>
        <taxon>Caulobacterales</taxon>
        <taxon>Caulobacteraceae</taxon>
        <taxon>Caulobacter</taxon>
    </lineage>
</organism>
<evidence type="ECO:0000313" key="1">
    <source>
        <dbReference type="EMBL" id="MDR6533464.1"/>
    </source>
</evidence>
<dbReference type="InterPro" id="IPR009959">
    <property type="entry name" value="Cyclase_SnoaL-like"/>
</dbReference>
<dbReference type="EMBL" id="JAVDRL010000013">
    <property type="protein sequence ID" value="MDR6533464.1"/>
    <property type="molecule type" value="Genomic_DNA"/>
</dbReference>
<dbReference type="InterPro" id="IPR032710">
    <property type="entry name" value="NTF2-like_dom_sf"/>
</dbReference>
<dbReference type="Pfam" id="PF07366">
    <property type="entry name" value="SnoaL"/>
    <property type="match status" value="1"/>
</dbReference>
<name>A0ABU1N4V7_9CAUL</name>
<protein>
    <submittedName>
        <fullName evidence="1">Steroid delta-isomerase-like uncharacterized protein</fullName>
    </submittedName>
</protein>
<dbReference type="Gene3D" id="3.10.450.50">
    <property type="match status" value="1"/>
</dbReference>
<evidence type="ECO:0000313" key="2">
    <source>
        <dbReference type="Proteomes" id="UP001262754"/>
    </source>
</evidence>
<dbReference type="PANTHER" id="PTHR38436:SF1">
    <property type="entry name" value="ESTER CYCLASE"/>
    <property type="match status" value="1"/>
</dbReference>
<dbReference type="SUPFAM" id="SSF54427">
    <property type="entry name" value="NTF2-like"/>
    <property type="match status" value="1"/>
</dbReference>
<gene>
    <name evidence="1" type="ORF">J2800_004230</name>
</gene>
<dbReference type="Proteomes" id="UP001262754">
    <property type="component" value="Unassembled WGS sequence"/>
</dbReference>
<dbReference type="RefSeq" id="WP_310034349.1">
    <property type="nucleotide sequence ID" value="NZ_JAVDRL010000013.1"/>
</dbReference>
<accession>A0ABU1N4V7</accession>
<sequence length="139" mass="14637">MSSDAAHAFIHRFTNFINSGDPSLAPELVSTDAIFHAPGAAPLSGPDGYLQLLAMLRSAFSDVRWVLEEAVAEGDTIAARFSMSGTNDGSFMGAPPTGKAFQATSMAFYKLSGGKIVEERGLPDMLSILQQIGLAPQTS</sequence>
<dbReference type="PANTHER" id="PTHR38436">
    <property type="entry name" value="POLYKETIDE CYCLASE SNOAL-LIKE DOMAIN"/>
    <property type="match status" value="1"/>
</dbReference>